<feature type="transmembrane region" description="Helical" evidence="1">
    <location>
        <begin position="365"/>
        <end position="382"/>
    </location>
</feature>
<protein>
    <submittedName>
        <fullName evidence="3">1,3-beta-glucan synthase component-domain-containing protein</fullName>
    </submittedName>
</protein>
<organism evidence="3 4">
    <name type="scientific">Tribonema minus</name>
    <dbReference type="NCBI Taxonomy" id="303371"/>
    <lineage>
        <taxon>Eukaryota</taxon>
        <taxon>Sar</taxon>
        <taxon>Stramenopiles</taxon>
        <taxon>Ochrophyta</taxon>
        <taxon>PX clade</taxon>
        <taxon>Xanthophyceae</taxon>
        <taxon>Tribonematales</taxon>
        <taxon>Tribonemataceae</taxon>
        <taxon>Tribonema</taxon>
    </lineage>
</organism>
<dbReference type="OrthoDB" id="203441at2759"/>
<accession>A0A835ZD62</accession>
<name>A0A835ZD62_9STRA</name>
<feature type="transmembrane region" description="Helical" evidence="1">
    <location>
        <begin position="492"/>
        <end position="518"/>
    </location>
</feature>
<proteinExistence type="predicted"/>
<evidence type="ECO:0000313" key="3">
    <source>
        <dbReference type="EMBL" id="KAG5191571.1"/>
    </source>
</evidence>
<keyword evidence="1" id="KW-0472">Membrane</keyword>
<dbReference type="PANTHER" id="PTHR12741">
    <property type="entry name" value="LYST-INTERACTING PROTEIN LIP5 DOPAMINE RESPONSIVE PROTEIN DRG-1"/>
    <property type="match status" value="1"/>
</dbReference>
<dbReference type="AlphaFoldDB" id="A0A835ZD62"/>
<feature type="transmembrane region" description="Helical" evidence="1">
    <location>
        <begin position="567"/>
        <end position="588"/>
    </location>
</feature>
<keyword evidence="4" id="KW-1185">Reference proteome</keyword>
<dbReference type="GO" id="GO:0003843">
    <property type="term" value="F:1,3-beta-D-glucan synthase activity"/>
    <property type="evidence" value="ECO:0007669"/>
    <property type="project" value="InterPro"/>
</dbReference>
<dbReference type="Pfam" id="PF02364">
    <property type="entry name" value="Glucan_synthase"/>
    <property type="match status" value="1"/>
</dbReference>
<sequence length="666" mass="74744">MLEEYRVELPGQILVGEGKPNNQNHAIIFTRGEAIQAIDMNQDGSLEEALKQREMLQEFGFGERRIGLLGGRSREAPNLGRIVGFREHVFTHNVSSIANFFSLQETGFVTATQRVLDEPLAIRFHYGHPDVFDKTTAITQGGISRPSKGIHLSEDIFAGFYWVLRGGRSSQLDYIQAGKGRDVGVSQITGFTAKISMGNGMQARSREVCRLAQQLDFFRLMSFYYSSVGGFLTQCLLILSVFLYMYTKLFIAFDPVNAQLINDSGSEAVFQTVSSSFAIQLGFLLILPIPMVAFVEHGISDALGTLLGVLLRLSPFFFVFGAGTNSYYVNAAITQGTAKYQATGRGFVIEHENFLQGFRTYLPSHYLPALELLVLLLIYARFTIFHNYFLETLSVWLLVVGFLYSPLMFNPNGLDNQAVNADFQQWLTWLYSNVEDPSKSWLAWYSKVTETARQNCQFRKQIEITIMNLRLLLVAWGFVKGIEADRAKCGQFFIGVGWMCLGIFAVVVIFFVLALPFNKERDKKRHPFDYGSTQRVRRVLMLVAGVLVVGALIGVPLSNYISLEQMVYTFFAFVFAAYFVTLTVLWFVPNALRRVAPVQFVLRAVALALGLLIQAPALLLSFLPFMADIQTRMLFNASFSARFSVAKVFAQEGRRKQIGGGRSKGD</sequence>
<feature type="transmembrane region" description="Helical" evidence="1">
    <location>
        <begin position="539"/>
        <end position="561"/>
    </location>
</feature>
<keyword evidence="1" id="KW-1133">Transmembrane helix</keyword>
<feature type="transmembrane region" description="Helical" evidence="1">
    <location>
        <begin position="277"/>
        <end position="295"/>
    </location>
</feature>
<dbReference type="GO" id="GO:0005886">
    <property type="term" value="C:plasma membrane"/>
    <property type="evidence" value="ECO:0007669"/>
    <property type="project" value="TreeGrafter"/>
</dbReference>
<reference evidence="3" key="1">
    <citation type="submission" date="2021-02" db="EMBL/GenBank/DDBJ databases">
        <title>First Annotated Genome of the Yellow-green Alga Tribonema minus.</title>
        <authorList>
            <person name="Mahan K.M."/>
        </authorList>
    </citation>
    <scope>NUCLEOTIDE SEQUENCE</scope>
    <source>
        <strain evidence="3">UTEX B ZZ1240</strain>
    </source>
</reference>
<evidence type="ECO:0000256" key="1">
    <source>
        <dbReference type="SAM" id="Phobius"/>
    </source>
</evidence>
<feature type="domain" description="Glycosyl transferase 48" evidence="2">
    <location>
        <begin position="3"/>
        <end position="452"/>
    </location>
</feature>
<dbReference type="InterPro" id="IPR003440">
    <property type="entry name" value="Glyco_trans_48_dom"/>
</dbReference>
<dbReference type="GO" id="GO:0006075">
    <property type="term" value="P:(1-&gt;3)-beta-D-glucan biosynthetic process"/>
    <property type="evidence" value="ECO:0007669"/>
    <property type="project" value="InterPro"/>
</dbReference>
<feature type="transmembrane region" description="Helical" evidence="1">
    <location>
        <begin position="223"/>
        <end position="246"/>
    </location>
</feature>
<comment type="caution">
    <text evidence="3">The sequence shown here is derived from an EMBL/GenBank/DDBJ whole genome shotgun (WGS) entry which is preliminary data.</text>
</comment>
<feature type="transmembrane region" description="Helical" evidence="1">
    <location>
        <begin position="389"/>
        <end position="409"/>
    </location>
</feature>
<dbReference type="PANTHER" id="PTHR12741:SF48">
    <property type="entry name" value="1,3-BETA-GLUCAN SYNTHASE COMPONENT FKS1-RELATED"/>
    <property type="match status" value="1"/>
</dbReference>
<feature type="transmembrane region" description="Helical" evidence="1">
    <location>
        <begin position="302"/>
        <end position="320"/>
    </location>
</feature>
<feature type="transmembrane region" description="Helical" evidence="1">
    <location>
        <begin position="600"/>
        <end position="627"/>
    </location>
</feature>
<gene>
    <name evidence="3" type="ORF">JKP88DRAFT_271288</name>
</gene>
<keyword evidence="1" id="KW-0812">Transmembrane</keyword>
<dbReference type="Proteomes" id="UP000664859">
    <property type="component" value="Unassembled WGS sequence"/>
</dbReference>
<evidence type="ECO:0000259" key="2">
    <source>
        <dbReference type="Pfam" id="PF02364"/>
    </source>
</evidence>
<dbReference type="EMBL" id="JAFCMP010000018">
    <property type="protein sequence ID" value="KAG5191571.1"/>
    <property type="molecule type" value="Genomic_DNA"/>
</dbReference>
<dbReference type="GO" id="GO:0000148">
    <property type="term" value="C:1,3-beta-D-glucan synthase complex"/>
    <property type="evidence" value="ECO:0007669"/>
    <property type="project" value="InterPro"/>
</dbReference>
<evidence type="ECO:0000313" key="4">
    <source>
        <dbReference type="Proteomes" id="UP000664859"/>
    </source>
</evidence>